<feature type="transmembrane region" description="Helical" evidence="7">
    <location>
        <begin position="47"/>
        <end position="67"/>
    </location>
</feature>
<evidence type="ECO:0000256" key="1">
    <source>
        <dbReference type="ARBA" id="ARBA00004651"/>
    </source>
</evidence>
<name>A0A9X2X9W3_9HYPH</name>
<keyword evidence="4 7" id="KW-0812">Transmembrane</keyword>
<gene>
    <name evidence="9" type="ORF">NYR54_10740</name>
</gene>
<evidence type="ECO:0000256" key="7">
    <source>
        <dbReference type="RuleBase" id="RU369079"/>
    </source>
</evidence>
<comment type="caution">
    <text evidence="9">The sequence shown here is derived from an EMBL/GenBank/DDBJ whole genome shotgun (WGS) entry which is preliminary data.</text>
</comment>
<dbReference type="RefSeq" id="WP_261515658.1">
    <property type="nucleotide sequence ID" value="NZ_JAODNV010000011.1"/>
</dbReference>
<accession>A0A9X2X9W3</accession>
<evidence type="ECO:0000259" key="8">
    <source>
        <dbReference type="Pfam" id="PF04290"/>
    </source>
</evidence>
<dbReference type="Proteomes" id="UP001149009">
    <property type="component" value="Unassembled WGS sequence"/>
</dbReference>
<dbReference type="GO" id="GO:0005886">
    <property type="term" value="C:plasma membrane"/>
    <property type="evidence" value="ECO:0007669"/>
    <property type="project" value="UniProtKB-SubCell"/>
</dbReference>
<dbReference type="Pfam" id="PF04290">
    <property type="entry name" value="DctQ"/>
    <property type="match status" value="1"/>
</dbReference>
<keyword evidence="6 7" id="KW-0472">Membrane</keyword>
<evidence type="ECO:0000256" key="4">
    <source>
        <dbReference type="ARBA" id="ARBA00022692"/>
    </source>
</evidence>
<evidence type="ECO:0000313" key="10">
    <source>
        <dbReference type="Proteomes" id="UP001149009"/>
    </source>
</evidence>
<evidence type="ECO:0000256" key="3">
    <source>
        <dbReference type="ARBA" id="ARBA00022475"/>
    </source>
</evidence>
<comment type="similarity">
    <text evidence="7">Belongs to the TRAP transporter small permease family.</text>
</comment>
<dbReference type="EMBL" id="JAODNV010000011">
    <property type="protein sequence ID" value="MCT8990764.1"/>
    <property type="molecule type" value="Genomic_DNA"/>
</dbReference>
<keyword evidence="7" id="KW-0997">Cell inner membrane</keyword>
<dbReference type="GO" id="GO:0022857">
    <property type="term" value="F:transmembrane transporter activity"/>
    <property type="evidence" value="ECO:0007669"/>
    <property type="project" value="UniProtKB-UniRule"/>
</dbReference>
<comment type="function">
    <text evidence="7">Part of the tripartite ATP-independent periplasmic (TRAP) transport system.</text>
</comment>
<evidence type="ECO:0000256" key="5">
    <source>
        <dbReference type="ARBA" id="ARBA00022989"/>
    </source>
</evidence>
<keyword evidence="2 7" id="KW-0813">Transport</keyword>
<keyword evidence="5 7" id="KW-1133">Transmembrane helix</keyword>
<protein>
    <recommendedName>
        <fullName evidence="7">TRAP transporter small permease protein</fullName>
    </recommendedName>
</protein>
<feature type="transmembrane region" description="Helical" evidence="7">
    <location>
        <begin position="130"/>
        <end position="150"/>
    </location>
</feature>
<evidence type="ECO:0000313" key="9">
    <source>
        <dbReference type="EMBL" id="MCT8990764.1"/>
    </source>
</evidence>
<organism evidence="9 10">
    <name type="scientific">Chelativorans petroleitrophicus</name>
    <dbReference type="NCBI Taxonomy" id="2975484"/>
    <lineage>
        <taxon>Bacteria</taxon>
        <taxon>Pseudomonadati</taxon>
        <taxon>Pseudomonadota</taxon>
        <taxon>Alphaproteobacteria</taxon>
        <taxon>Hyphomicrobiales</taxon>
        <taxon>Phyllobacteriaceae</taxon>
        <taxon>Chelativorans</taxon>
    </lineage>
</organism>
<feature type="transmembrane region" description="Helical" evidence="7">
    <location>
        <begin position="88"/>
        <end position="110"/>
    </location>
</feature>
<feature type="domain" description="Tripartite ATP-independent periplasmic transporters DctQ component" evidence="8">
    <location>
        <begin position="26"/>
        <end position="153"/>
    </location>
</feature>
<dbReference type="InterPro" id="IPR055348">
    <property type="entry name" value="DctQ"/>
</dbReference>
<feature type="transmembrane region" description="Helical" evidence="7">
    <location>
        <begin position="12"/>
        <end position="35"/>
    </location>
</feature>
<comment type="subunit">
    <text evidence="7">The complex comprises the extracytoplasmic solute receptor protein and the two transmembrane proteins.</text>
</comment>
<keyword evidence="3" id="KW-1003">Cell membrane</keyword>
<evidence type="ECO:0000256" key="6">
    <source>
        <dbReference type="ARBA" id="ARBA00023136"/>
    </source>
</evidence>
<sequence length="173" mass="19207">MHFIDTTLRRICATAGVIGIAAILGLMGLTVITVVLRALHIAFPGTYSLSELLLIPAVSISIAYAAMHNDHTRAVIFVNRISNTRLRHFIHGLMLILGSLFWAVVAWATMREAIRRMAQNELSPIIDVPVAPFRWAMALAILLCVIVLLWQGFKLLKGIPVEDESHQYADPEK</sequence>
<keyword evidence="10" id="KW-1185">Reference proteome</keyword>
<dbReference type="AlphaFoldDB" id="A0A9X2X9W3"/>
<comment type="subcellular location">
    <subcellularLocation>
        <location evidence="7">Cell inner membrane</location>
        <topology evidence="7">Multi-pass membrane protein</topology>
    </subcellularLocation>
    <subcellularLocation>
        <location evidence="1">Cell membrane</location>
        <topology evidence="1">Multi-pass membrane protein</topology>
    </subcellularLocation>
</comment>
<reference evidence="9" key="1">
    <citation type="submission" date="2022-08" db="EMBL/GenBank/DDBJ databases">
        <title>Chelativorans sichuanense sp. nov., a paraffin oil-degrading bacterium isolated from a mixture of oil-based drill cuttings and paddy soil.</title>
        <authorList>
            <person name="Yu J."/>
            <person name="Liu H."/>
            <person name="Chen Q."/>
        </authorList>
    </citation>
    <scope>NUCLEOTIDE SEQUENCE</scope>
    <source>
        <strain evidence="9">SCAU 2101</strain>
    </source>
</reference>
<proteinExistence type="inferred from homology"/>
<evidence type="ECO:0000256" key="2">
    <source>
        <dbReference type="ARBA" id="ARBA00022448"/>
    </source>
</evidence>